<feature type="region of interest" description="Disordered" evidence="1">
    <location>
        <begin position="15"/>
        <end position="44"/>
    </location>
</feature>
<evidence type="ECO:0000256" key="1">
    <source>
        <dbReference type="SAM" id="MobiDB-lite"/>
    </source>
</evidence>
<comment type="caution">
    <text evidence="2">The sequence shown here is derived from an EMBL/GenBank/DDBJ whole genome shotgun (WGS) entry which is preliminary data.</text>
</comment>
<sequence length="107" mass="11429">MKDERNLGSVAFCPTEATPDRAAMARAPDPRRREPPGARDVALTGNGHTAEALGRAAGAVGWLFSCDHPDPGATRKTVGEPPADAAVVRHERFPDSLRDFHRNADSS</sequence>
<name>A0ABN1S071_9ACTN</name>
<organism evidence="2 3">
    <name type="scientific">Actinocorallia libanotica</name>
    <dbReference type="NCBI Taxonomy" id="46162"/>
    <lineage>
        <taxon>Bacteria</taxon>
        <taxon>Bacillati</taxon>
        <taxon>Actinomycetota</taxon>
        <taxon>Actinomycetes</taxon>
        <taxon>Streptosporangiales</taxon>
        <taxon>Thermomonosporaceae</taxon>
        <taxon>Actinocorallia</taxon>
    </lineage>
</organism>
<keyword evidence="3" id="KW-1185">Reference proteome</keyword>
<accession>A0ABN1S071</accession>
<reference evidence="2 3" key="1">
    <citation type="journal article" date="2019" name="Int. J. Syst. Evol. Microbiol.">
        <title>The Global Catalogue of Microorganisms (GCM) 10K type strain sequencing project: providing services to taxonomists for standard genome sequencing and annotation.</title>
        <authorList>
            <consortium name="The Broad Institute Genomics Platform"/>
            <consortium name="The Broad Institute Genome Sequencing Center for Infectious Disease"/>
            <person name="Wu L."/>
            <person name="Ma J."/>
        </authorList>
    </citation>
    <scope>NUCLEOTIDE SEQUENCE [LARGE SCALE GENOMIC DNA]</scope>
    <source>
        <strain evidence="2 3">JCM 10696</strain>
    </source>
</reference>
<evidence type="ECO:0000313" key="2">
    <source>
        <dbReference type="EMBL" id="GAA0969065.1"/>
    </source>
</evidence>
<protein>
    <submittedName>
        <fullName evidence="2">Uncharacterized protein</fullName>
    </submittedName>
</protein>
<dbReference type="Proteomes" id="UP001500665">
    <property type="component" value="Unassembled WGS sequence"/>
</dbReference>
<evidence type="ECO:0000313" key="3">
    <source>
        <dbReference type="Proteomes" id="UP001500665"/>
    </source>
</evidence>
<feature type="compositionally biased region" description="Basic and acidic residues" evidence="1">
    <location>
        <begin position="28"/>
        <end position="37"/>
    </location>
</feature>
<gene>
    <name evidence="2" type="ORF">GCM10009550_75380</name>
</gene>
<dbReference type="EMBL" id="BAAAHH010000061">
    <property type="protein sequence ID" value="GAA0969065.1"/>
    <property type="molecule type" value="Genomic_DNA"/>
</dbReference>
<proteinExistence type="predicted"/>